<dbReference type="InterPro" id="IPR001792">
    <property type="entry name" value="Acylphosphatase-like_dom"/>
</dbReference>
<evidence type="ECO:0000256" key="1">
    <source>
        <dbReference type="ARBA" id="ARBA00005614"/>
    </source>
</evidence>
<proteinExistence type="inferred from homology"/>
<keyword evidence="9" id="KW-1185">Reference proteome</keyword>
<organism evidence="8 9">
    <name type="scientific">Halomonas cibimaris</name>
    <dbReference type="NCBI Taxonomy" id="657012"/>
    <lineage>
        <taxon>Bacteria</taxon>
        <taxon>Pseudomonadati</taxon>
        <taxon>Pseudomonadota</taxon>
        <taxon>Gammaproteobacteria</taxon>
        <taxon>Oceanospirillales</taxon>
        <taxon>Halomonadaceae</taxon>
        <taxon>Halomonas</taxon>
    </lineage>
</organism>
<evidence type="ECO:0000313" key="9">
    <source>
        <dbReference type="Proteomes" id="UP001500133"/>
    </source>
</evidence>
<feature type="active site" evidence="5">
    <location>
        <position position="23"/>
    </location>
</feature>
<dbReference type="InterPro" id="IPR017968">
    <property type="entry name" value="Acylphosphatase_CS"/>
</dbReference>
<name>A0ABP7LW99_9GAMM</name>
<dbReference type="Proteomes" id="UP001500133">
    <property type="component" value="Unassembled WGS sequence"/>
</dbReference>
<keyword evidence="5" id="KW-0378">Hydrolase</keyword>
<feature type="domain" description="Acylphosphatase-like" evidence="7">
    <location>
        <begin position="8"/>
        <end position="97"/>
    </location>
</feature>
<evidence type="ECO:0000256" key="4">
    <source>
        <dbReference type="ARBA" id="ARBA00047645"/>
    </source>
</evidence>
<dbReference type="SUPFAM" id="SSF54975">
    <property type="entry name" value="Acylphosphatase/BLUF domain-like"/>
    <property type="match status" value="1"/>
</dbReference>
<evidence type="ECO:0000313" key="8">
    <source>
        <dbReference type="EMBL" id="GAA3908583.1"/>
    </source>
</evidence>
<dbReference type="InterPro" id="IPR020456">
    <property type="entry name" value="Acylphosphatase"/>
</dbReference>
<evidence type="ECO:0000259" key="7">
    <source>
        <dbReference type="PROSITE" id="PS51160"/>
    </source>
</evidence>
<comment type="catalytic activity">
    <reaction evidence="4 5">
        <text>an acyl phosphate + H2O = a carboxylate + phosphate + H(+)</text>
        <dbReference type="Rhea" id="RHEA:14965"/>
        <dbReference type="ChEBI" id="CHEBI:15377"/>
        <dbReference type="ChEBI" id="CHEBI:15378"/>
        <dbReference type="ChEBI" id="CHEBI:29067"/>
        <dbReference type="ChEBI" id="CHEBI:43474"/>
        <dbReference type="ChEBI" id="CHEBI:59918"/>
        <dbReference type="EC" id="3.6.1.7"/>
    </reaction>
</comment>
<dbReference type="PROSITE" id="PS00150">
    <property type="entry name" value="ACYLPHOSPHATASE_1"/>
    <property type="match status" value="1"/>
</dbReference>
<dbReference type="RefSeq" id="WP_344704683.1">
    <property type="nucleotide sequence ID" value="NZ_BAAAZT010000075.1"/>
</dbReference>
<comment type="caution">
    <text evidence="8">The sequence shown here is derived from an EMBL/GenBank/DDBJ whole genome shotgun (WGS) entry which is preliminary data.</text>
</comment>
<evidence type="ECO:0000256" key="5">
    <source>
        <dbReference type="PROSITE-ProRule" id="PRU00520"/>
    </source>
</evidence>
<evidence type="ECO:0000256" key="3">
    <source>
        <dbReference type="ARBA" id="ARBA00015991"/>
    </source>
</evidence>
<dbReference type="EMBL" id="BAAAZT010000075">
    <property type="protein sequence ID" value="GAA3908583.1"/>
    <property type="molecule type" value="Genomic_DNA"/>
</dbReference>
<dbReference type="PANTHER" id="PTHR47268">
    <property type="entry name" value="ACYLPHOSPHATASE"/>
    <property type="match status" value="1"/>
</dbReference>
<feature type="active site" evidence="5">
    <location>
        <position position="41"/>
    </location>
</feature>
<dbReference type="Gene3D" id="3.30.70.100">
    <property type="match status" value="1"/>
</dbReference>
<dbReference type="PANTHER" id="PTHR47268:SF4">
    <property type="entry name" value="ACYLPHOSPHATASE"/>
    <property type="match status" value="1"/>
</dbReference>
<gene>
    <name evidence="8" type="ORF">GCM10022228_18880</name>
</gene>
<comment type="similarity">
    <text evidence="1 6">Belongs to the acylphosphatase family.</text>
</comment>
<evidence type="ECO:0000256" key="2">
    <source>
        <dbReference type="ARBA" id="ARBA00012150"/>
    </source>
</evidence>
<reference evidence="9" key="1">
    <citation type="journal article" date="2019" name="Int. J. Syst. Evol. Microbiol.">
        <title>The Global Catalogue of Microorganisms (GCM) 10K type strain sequencing project: providing services to taxonomists for standard genome sequencing and annotation.</title>
        <authorList>
            <consortium name="The Broad Institute Genomics Platform"/>
            <consortium name="The Broad Institute Genome Sequencing Center for Infectious Disease"/>
            <person name="Wu L."/>
            <person name="Ma J."/>
        </authorList>
    </citation>
    <scope>NUCLEOTIDE SEQUENCE [LARGE SCALE GENOMIC DNA]</scope>
    <source>
        <strain evidence="9">JCM 16914</strain>
    </source>
</reference>
<dbReference type="PROSITE" id="PS51160">
    <property type="entry name" value="ACYLPHOSPHATASE_3"/>
    <property type="match status" value="1"/>
</dbReference>
<dbReference type="InterPro" id="IPR036046">
    <property type="entry name" value="Acylphosphatase-like_dom_sf"/>
</dbReference>
<accession>A0ABP7LW99</accession>
<sequence length="97" mass="10842">MTRSMTQCYKATVTGKVQGVGFRRATQAQALLRQITGHAINLADGRVEVVMYGRREALAELCEWLWQGPPAAHVTHVEFESRDVPAEERAPADFTTR</sequence>
<evidence type="ECO:0000256" key="6">
    <source>
        <dbReference type="RuleBase" id="RU004168"/>
    </source>
</evidence>
<dbReference type="EC" id="3.6.1.7" evidence="2 5"/>
<dbReference type="Pfam" id="PF00708">
    <property type="entry name" value="Acylphosphatase"/>
    <property type="match status" value="1"/>
</dbReference>
<protein>
    <recommendedName>
        <fullName evidence="3 5">acylphosphatase</fullName>
        <ecNumber evidence="2 5">3.6.1.7</ecNumber>
    </recommendedName>
</protein>